<accession>A0A3B0T5Z4</accession>
<dbReference type="GO" id="GO:0003735">
    <property type="term" value="F:structural constituent of ribosome"/>
    <property type="evidence" value="ECO:0007669"/>
    <property type="project" value="InterPro"/>
</dbReference>
<dbReference type="PANTHER" id="PTHR11560">
    <property type="entry name" value="39S RIBOSOMAL PROTEIN L10, MITOCHONDRIAL"/>
    <property type="match status" value="1"/>
</dbReference>
<gene>
    <name evidence="4" type="ORF">MNBD_ALPHA11-539</name>
</gene>
<dbReference type="EMBL" id="UOEQ01000021">
    <property type="protein sequence ID" value="VAW13755.1"/>
    <property type="molecule type" value="Genomic_DNA"/>
</dbReference>
<evidence type="ECO:0000256" key="1">
    <source>
        <dbReference type="ARBA" id="ARBA00008889"/>
    </source>
</evidence>
<name>A0A3B0T5Z4_9ZZZZ</name>
<sequence>MDRAQKAEFITSFRDSVKDAGAIVVAHYAGLSVSEMENLRVQMKQADGHVKVAKNRLAKLALEQTENADISDLLVGQVVFAYSSDPVAAPKIAVKFAKDNENFVVLGGAMGAVALDADGVKALASVPSLDELRATIAGMLVRPATKVATVLQAPGSQVARVVGAYADKDAAA</sequence>
<dbReference type="InterPro" id="IPR002363">
    <property type="entry name" value="Ribosomal_uL10_CS_bac"/>
</dbReference>
<keyword evidence="2 4" id="KW-0689">Ribosomal protein</keyword>
<comment type="similarity">
    <text evidence="1">Belongs to the universal ribosomal protein uL10 family.</text>
</comment>
<dbReference type="Pfam" id="PF00466">
    <property type="entry name" value="Ribosomal_L10"/>
    <property type="match status" value="1"/>
</dbReference>
<dbReference type="Gene3D" id="6.10.250.290">
    <property type="match status" value="1"/>
</dbReference>
<evidence type="ECO:0000313" key="4">
    <source>
        <dbReference type="EMBL" id="VAW13755.1"/>
    </source>
</evidence>
<evidence type="ECO:0000256" key="2">
    <source>
        <dbReference type="ARBA" id="ARBA00022980"/>
    </source>
</evidence>
<dbReference type="SUPFAM" id="SSF160369">
    <property type="entry name" value="Ribosomal protein L10-like"/>
    <property type="match status" value="1"/>
</dbReference>
<reference evidence="4" key="1">
    <citation type="submission" date="2018-06" db="EMBL/GenBank/DDBJ databases">
        <authorList>
            <person name="Zhirakovskaya E."/>
        </authorList>
    </citation>
    <scope>NUCLEOTIDE SEQUENCE</scope>
</reference>
<protein>
    <submittedName>
        <fullName evidence="4">LSU ribosomal protein L10p (P0)</fullName>
    </submittedName>
</protein>
<dbReference type="PROSITE" id="PS01109">
    <property type="entry name" value="RIBOSOMAL_L10"/>
    <property type="match status" value="1"/>
</dbReference>
<evidence type="ECO:0000256" key="3">
    <source>
        <dbReference type="ARBA" id="ARBA00023274"/>
    </source>
</evidence>
<dbReference type="GO" id="GO:0015934">
    <property type="term" value="C:large ribosomal subunit"/>
    <property type="evidence" value="ECO:0007669"/>
    <property type="project" value="InterPro"/>
</dbReference>
<dbReference type="CDD" id="cd05797">
    <property type="entry name" value="Ribosomal_L10"/>
    <property type="match status" value="1"/>
</dbReference>
<dbReference type="AlphaFoldDB" id="A0A3B0T5Z4"/>
<dbReference type="InterPro" id="IPR001790">
    <property type="entry name" value="Ribosomal_uL10"/>
</dbReference>
<dbReference type="NCBIfam" id="NF000955">
    <property type="entry name" value="PRK00099.1-1"/>
    <property type="match status" value="1"/>
</dbReference>
<dbReference type="InterPro" id="IPR043141">
    <property type="entry name" value="Ribosomal_uL10-like_sf"/>
</dbReference>
<dbReference type="HAMAP" id="MF_00362">
    <property type="entry name" value="Ribosomal_uL10"/>
    <property type="match status" value="1"/>
</dbReference>
<keyword evidence="3" id="KW-0687">Ribonucleoprotein</keyword>
<dbReference type="GO" id="GO:0006412">
    <property type="term" value="P:translation"/>
    <property type="evidence" value="ECO:0007669"/>
    <property type="project" value="InterPro"/>
</dbReference>
<proteinExistence type="inferred from homology"/>
<dbReference type="InterPro" id="IPR022973">
    <property type="entry name" value="Ribosomal_uL10_bac"/>
</dbReference>
<dbReference type="InterPro" id="IPR047865">
    <property type="entry name" value="Ribosomal_uL10_bac_type"/>
</dbReference>
<organism evidence="4">
    <name type="scientific">hydrothermal vent metagenome</name>
    <dbReference type="NCBI Taxonomy" id="652676"/>
    <lineage>
        <taxon>unclassified sequences</taxon>
        <taxon>metagenomes</taxon>
        <taxon>ecological metagenomes</taxon>
    </lineage>
</organism>
<dbReference type="Gene3D" id="3.30.70.1730">
    <property type="match status" value="1"/>
</dbReference>